<dbReference type="NCBIfam" id="TIGR01634">
    <property type="entry name" value="tail_P2_I"/>
    <property type="match status" value="1"/>
</dbReference>
<protein>
    <submittedName>
        <fullName evidence="1">Phage tail protein I</fullName>
    </submittedName>
</protein>
<dbReference type="InterPro" id="IPR006521">
    <property type="entry name" value="Tail_protein_I"/>
</dbReference>
<sequence length="244" mass="28031">MNRIDNFELTKTIPPAIAENEDIKALGKLISLELQKINTEIPKNIIFSRIDELDEDTLDILAYDLNVLWYDYDYKLEIKREIIKDCIKIYRKLGTPYAVKRALGNIFPKTTIKEWFETGDKPYTFSIEINASENGAPANLQEMALDRIRYYKNLRSHLNKITYIMESKANLYAGSAALIGNTLGIYPFTPEDIIQSGRLYIGASEGIGQEVKVYPYVKREIPNTRFIGFANCVIYRIEVSVKPK</sequence>
<evidence type="ECO:0000313" key="2">
    <source>
        <dbReference type="Proteomes" id="UP001198374"/>
    </source>
</evidence>
<accession>A0ABS7YZX7</accession>
<dbReference type="Pfam" id="PF09684">
    <property type="entry name" value="Tail_P2_I"/>
    <property type="match status" value="1"/>
</dbReference>
<dbReference type="EMBL" id="JAIWIY010000001">
    <property type="protein sequence ID" value="MCA2096056.1"/>
    <property type="molecule type" value="Genomic_DNA"/>
</dbReference>
<reference evidence="2" key="1">
    <citation type="submission" date="2023-07" db="EMBL/GenBank/DDBJ databases">
        <title>FDA dAtabase for Regulatory Grade micrObial Sequences (FDA-ARGOS): Supporting development and validation of Infectious Disease Dx tests.</title>
        <authorList>
            <person name="Sproer C."/>
            <person name="Gronow S."/>
            <person name="Severitt S."/>
            <person name="Schroder I."/>
            <person name="Tallon L."/>
            <person name="Sadzewicz L."/>
            <person name="Zhao X."/>
            <person name="Boylan J."/>
            <person name="Ott S."/>
            <person name="Bowen H."/>
            <person name="Vavikolanu K."/>
            <person name="Hazen T."/>
            <person name="Aluvathingal J."/>
            <person name="Nadendla S."/>
            <person name="Lowell S."/>
            <person name="Myers T."/>
            <person name="Yan Y."/>
        </authorList>
    </citation>
    <scope>NUCLEOTIDE SEQUENCE [LARGE SCALE GENOMIC DNA]</scope>
    <source>
        <strain evidence="2">FDAARGOS_1538</strain>
    </source>
</reference>
<comment type="caution">
    <text evidence="1">The sequence shown here is derived from an EMBL/GenBank/DDBJ whole genome shotgun (WGS) entry which is preliminary data.</text>
</comment>
<keyword evidence="2" id="KW-1185">Reference proteome</keyword>
<dbReference type="Proteomes" id="UP001198374">
    <property type="component" value="Unassembled WGS sequence"/>
</dbReference>
<gene>
    <name evidence="1" type="ORF">LDJ82_03910</name>
</gene>
<dbReference type="RefSeq" id="WP_209773553.1">
    <property type="nucleotide sequence ID" value="NZ_JAGGLO010000004.1"/>
</dbReference>
<evidence type="ECO:0000313" key="1">
    <source>
        <dbReference type="EMBL" id="MCA2096056.1"/>
    </source>
</evidence>
<proteinExistence type="predicted"/>
<name>A0ABS7YZX7_9FIRM</name>
<organism evidence="1 2">
    <name type="scientific">Anaerococcus degeneri</name>
    <dbReference type="NCBI Taxonomy" id="361500"/>
    <lineage>
        <taxon>Bacteria</taxon>
        <taxon>Bacillati</taxon>
        <taxon>Bacillota</taxon>
        <taxon>Tissierellia</taxon>
        <taxon>Tissierellales</taxon>
        <taxon>Peptoniphilaceae</taxon>
        <taxon>Anaerococcus</taxon>
    </lineage>
</organism>